<dbReference type="InterPro" id="IPR029060">
    <property type="entry name" value="PIN-like_dom_sf"/>
</dbReference>
<keyword evidence="8" id="KW-0800">Toxin</keyword>
<sequence>MTYMLDTNICIYAMKKKPEKVLHRFREELDGGLCISSITLAELEYGMKHSSDPVKNEQALLRFLAPLSILPFGAGAASEYGEIRAYLQSQGTPIGPLDMLIAAHARAEGMILVTNNVREFERVPDLEIENWAE</sequence>
<evidence type="ECO:0000259" key="9">
    <source>
        <dbReference type="Pfam" id="PF01850"/>
    </source>
</evidence>
<evidence type="ECO:0000256" key="1">
    <source>
        <dbReference type="ARBA" id="ARBA00001946"/>
    </source>
</evidence>
<comment type="similarity">
    <text evidence="7 8">Belongs to the PINc/VapC protein family.</text>
</comment>
<dbReference type="Proteomes" id="UP000245778">
    <property type="component" value="Unassembled WGS sequence"/>
</dbReference>
<dbReference type="GO" id="GO:0090729">
    <property type="term" value="F:toxin activity"/>
    <property type="evidence" value="ECO:0007669"/>
    <property type="project" value="UniProtKB-KW"/>
</dbReference>
<keyword evidence="3 8" id="KW-0540">Nuclease</keyword>
<dbReference type="Gene3D" id="3.40.50.1010">
    <property type="entry name" value="5'-nuclease"/>
    <property type="match status" value="1"/>
</dbReference>
<evidence type="ECO:0000313" key="11">
    <source>
        <dbReference type="Proteomes" id="UP000245778"/>
    </source>
</evidence>
<accession>A0A2U1BAN6</accession>
<protein>
    <recommendedName>
        <fullName evidence="8">Ribonuclease VapC</fullName>
        <shortName evidence="8">RNase VapC</shortName>
        <ecNumber evidence="8">3.1.-.-</ecNumber>
    </recommendedName>
    <alternativeName>
        <fullName evidence="8">Toxin VapC</fullName>
    </alternativeName>
</protein>
<proteinExistence type="inferred from homology"/>
<dbReference type="EMBL" id="QEKK01000023">
    <property type="protein sequence ID" value="PVY45723.1"/>
    <property type="molecule type" value="Genomic_DNA"/>
</dbReference>
<name>A0A2U1BAN6_9FIRM</name>
<organism evidence="10 11">
    <name type="scientific">Intestinimonas butyriciproducens</name>
    <dbReference type="NCBI Taxonomy" id="1297617"/>
    <lineage>
        <taxon>Bacteria</taxon>
        <taxon>Bacillati</taxon>
        <taxon>Bacillota</taxon>
        <taxon>Clostridia</taxon>
        <taxon>Eubacteriales</taxon>
        <taxon>Intestinimonas</taxon>
    </lineage>
</organism>
<dbReference type="Pfam" id="PF01850">
    <property type="entry name" value="PIN"/>
    <property type="match status" value="1"/>
</dbReference>
<evidence type="ECO:0000256" key="4">
    <source>
        <dbReference type="ARBA" id="ARBA00022723"/>
    </source>
</evidence>
<dbReference type="GO" id="GO:0000287">
    <property type="term" value="F:magnesium ion binding"/>
    <property type="evidence" value="ECO:0007669"/>
    <property type="project" value="UniProtKB-UniRule"/>
</dbReference>
<evidence type="ECO:0000256" key="3">
    <source>
        <dbReference type="ARBA" id="ARBA00022722"/>
    </source>
</evidence>
<dbReference type="PANTHER" id="PTHR33653:SF1">
    <property type="entry name" value="RIBONUCLEASE VAPC2"/>
    <property type="match status" value="1"/>
</dbReference>
<comment type="function">
    <text evidence="8">Toxic component of a toxin-antitoxin (TA) system. An RNase.</text>
</comment>
<comment type="cofactor">
    <cofactor evidence="1 8">
        <name>Mg(2+)</name>
        <dbReference type="ChEBI" id="CHEBI:18420"/>
    </cofactor>
</comment>
<keyword evidence="4 8" id="KW-0479">Metal-binding</keyword>
<evidence type="ECO:0000256" key="6">
    <source>
        <dbReference type="ARBA" id="ARBA00022842"/>
    </source>
</evidence>
<evidence type="ECO:0000256" key="2">
    <source>
        <dbReference type="ARBA" id="ARBA00022649"/>
    </source>
</evidence>
<dbReference type="OrthoDB" id="9796690at2"/>
<evidence type="ECO:0000256" key="8">
    <source>
        <dbReference type="HAMAP-Rule" id="MF_00265"/>
    </source>
</evidence>
<gene>
    <name evidence="8" type="primary">vapC</name>
    <name evidence="10" type="ORF">C7373_1238</name>
</gene>
<dbReference type="EC" id="3.1.-.-" evidence="8"/>
<dbReference type="GO" id="GO:0004540">
    <property type="term" value="F:RNA nuclease activity"/>
    <property type="evidence" value="ECO:0007669"/>
    <property type="project" value="InterPro"/>
</dbReference>
<feature type="binding site" evidence="8">
    <location>
        <position position="98"/>
    </location>
    <ligand>
        <name>Mg(2+)</name>
        <dbReference type="ChEBI" id="CHEBI:18420"/>
    </ligand>
</feature>
<dbReference type="GO" id="GO:0016787">
    <property type="term" value="F:hydrolase activity"/>
    <property type="evidence" value="ECO:0007669"/>
    <property type="project" value="UniProtKB-KW"/>
</dbReference>
<dbReference type="CDD" id="cd09881">
    <property type="entry name" value="PIN_VapC4-5_FitB-like"/>
    <property type="match status" value="1"/>
</dbReference>
<evidence type="ECO:0000256" key="7">
    <source>
        <dbReference type="ARBA" id="ARBA00038093"/>
    </source>
</evidence>
<dbReference type="SUPFAM" id="SSF88723">
    <property type="entry name" value="PIN domain-like"/>
    <property type="match status" value="1"/>
</dbReference>
<dbReference type="AlphaFoldDB" id="A0A2U1BAN6"/>
<evidence type="ECO:0000256" key="5">
    <source>
        <dbReference type="ARBA" id="ARBA00022801"/>
    </source>
</evidence>
<feature type="domain" description="PIN" evidence="9">
    <location>
        <begin position="3"/>
        <end position="124"/>
    </location>
</feature>
<dbReference type="InterPro" id="IPR022907">
    <property type="entry name" value="VapC_family"/>
</dbReference>
<feature type="binding site" evidence="8">
    <location>
        <position position="6"/>
    </location>
    <ligand>
        <name>Mg(2+)</name>
        <dbReference type="ChEBI" id="CHEBI:18420"/>
    </ligand>
</feature>
<dbReference type="PANTHER" id="PTHR33653">
    <property type="entry name" value="RIBONUCLEASE VAPC2"/>
    <property type="match status" value="1"/>
</dbReference>
<dbReference type="RefSeq" id="WP_116722645.1">
    <property type="nucleotide sequence ID" value="NZ_JABFHK010000044.1"/>
</dbReference>
<keyword evidence="6 8" id="KW-0460">Magnesium</keyword>
<keyword evidence="10" id="KW-0255">Endonuclease</keyword>
<dbReference type="InterPro" id="IPR002716">
    <property type="entry name" value="PIN_dom"/>
</dbReference>
<dbReference type="HAMAP" id="MF_00265">
    <property type="entry name" value="VapC_Nob1"/>
    <property type="match status" value="1"/>
</dbReference>
<keyword evidence="2 8" id="KW-1277">Toxin-antitoxin system</keyword>
<dbReference type="GO" id="GO:0004519">
    <property type="term" value="F:endonuclease activity"/>
    <property type="evidence" value="ECO:0007669"/>
    <property type="project" value="UniProtKB-KW"/>
</dbReference>
<reference evidence="10 11" key="1">
    <citation type="submission" date="2018-04" db="EMBL/GenBank/DDBJ databases">
        <title>Genomic Encyclopedia of Type Strains, Phase IV (KMG-IV): sequencing the most valuable type-strain genomes for metagenomic binning, comparative biology and taxonomic classification.</title>
        <authorList>
            <person name="Goeker M."/>
        </authorList>
    </citation>
    <scope>NUCLEOTIDE SEQUENCE [LARGE SCALE GENOMIC DNA]</scope>
    <source>
        <strain evidence="10 11">DSM 26588</strain>
    </source>
</reference>
<evidence type="ECO:0000313" key="10">
    <source>
        <dbReference type="EMBL" id="PVY45723.1"/>
    </source>
</evidence>
<keyword evidence="5 8" id="KW-0378">Hydrolase</keyword>
<comment type="caution">
    <text evidence="10">The sequence shown here is derived from an EMBL/GenBank/DDBJ whole genome shotgun (WGS) entry which is preliminary data.</text>
</comment>
<dbReference type="InterPro" id="IPR050556">
    <property type="entry name" value="Type_II_TA_system_RNase"/>
</dbReference>